<feature type="site" description="Transition state stabilizer" evidence="20">
    <location>
        <position position="72"/>
    </location>
</feature>
<evidence type="ECO:0000256" key="3">
    <source>
        <dbReference type="ARBA" id="ARBA00004613"/>
    </source>
</evidence>
<dbReference type="InterPro" id="IPR000823">
    <property type="entry name" value="Peroxidase_pln"/>
</dbReference>
<evidence type="ECO:0000256" key="16">
    <source>
        <dbReference type="ARBA" id="ARBA00023324"/>
    </source>
</evidence>
<feature type="disulfide bond" evidence="21">
    <location>
        <begin position="206"/>
        <end position="238"/>
    </location>
</feature>
<evidence type="ECO:0000256" key="19">
    <source>
        <dbReference type="PIRSR" id="PIRSR600823-3"/>
    </source>
</evidence>
<dbReference type="GO" id="GO:0005576">
    <property type="term" value="C:extracellular region"/>
    <property type="evidence" value="ECO:0007669"/>
    <property type="project" value="UniProtKB-SubCell"/>
</dbReference>
<evidence type="ECO:0000256" key="20">
    <source>
        <dbReference type="PIRSR" id="PIRSR600823-4"/>
    </source>
</evidence>
<keyword evidence="15" id="KW-0873">Pyrrolidone carboxylic acid</keyword>
<keyword evidence="11 22" id="KW-0560">Oxidoreductase</keyword>
<feature type="disulfide bond" evidence="21">
    <location>
        <begin position="78"/>
        <end position="83"/>
    </location>
</feature>
<comment type="subcellular location">
    <subcellularLocation>
        <location evidence="3 22">Secreted</location>
    </subcellularLocation>
</comment>
<feature type="binding site" evidence="19">
    <location>
        <position position="77"/>
    </location>
    <ligand>
        <name>Ca(2+)</name>
        <dbReference type="ChEBI" id="CHEBI:29108"/>
        <label>1</label>
    </ligand>
</feature>
<evidence type="ECO:0000256" key="2">
    <source>
        <dbReference type="ARBA" id="ARBA00002322"/>
    </source>
</evidence>
<feature type="binding site" evidence="19">
    <location>
        <position position="251"/>
    </location>
    <ligand>
        <name>Ca(2+)</name>
        <dbReference type="ChEBI" id="CHEBI:29108"/>
        <label>2</label>
    </ligand>
</feature>
<evidence type="ECO:0000256" key="17">
    <source>
        <dbReference type="PIRSR" id="PIRSR600823-1"/>
    </source>
</evidence>
<feature type="binding site" evidence="19">
    <location>
        <position position="200"/>
    </location>
    <ligand>
        <name>Ca(2+)</name>
        <dbReference type="ChEBI" id="CHEBI:29108"/>
        <label>2</label>
    </ligand>
</feature>
<comment type="function">
    <text evidence="2">Removal of H(2)O(2), oxidation of toxic reductants, biosynthesis and degradation of lignin, suberization, auxin catabolism, response to environmental stresses such as wounding, pathogen attack and oxidative stress. These functions might be dependent on each isozyme/isoform in each plant tissue.</text>
</comment>
<evidence type="ECO:0000256" key="4">
    <source>
        <dbReference type="ARBA" id="ARBA00012313"/>
    </source>
</evidence>
<organism evidence="24 25">
    <name type="scientific">Rhynchospora tenuis</name>
    <dbReference type="NCBI Taxonomy" id="198213"/>
    <lineage>
        <taxon>Eukaryota</taxon>
        <taxon>Viridiplantae</taxon>
        <taxon>Streptophyta</taxon>
        <taxon>Embryophyta</taxon>
        <taxon>Tracheophyta</taxon>
        <taxon>Spermatophyta</taxon>
        <taxon>Magnoliopsida</taxon>
        <taxon>Liliopsida</taxon>
        <taxon>Poales</taxon>
        <taxon>Cyperaceae</taxon>
        <taxon>Cyperoideae</taxon>
        <taxon>Rhynchosporeae</taxon>
        <taxon>Rhynchospora</taxon>
    </lineage>
</organism>
<dbReference type="Proteomes" id="UP001210211">
    <property type="component" value="Unassembled WGS sequence"/>
</dbReference>
<dbReference type="EMBL" id="JAMRDG010000001">
    <property type="protein sequence ID" value="KAJ3705400.1"/>
    <property type="molecule type" value="Genomic_DNA"/>
</dbReference>
<keyword evidence="10 19" id="KW-0106">Calcium</keyword>
<keyword evidence="5 22" id="KW-0964">Secreted</keyword>
<evidence type="ECO:0000256" key="7">
    <source>
        <dbReference type="ARBA" id="ARBA00022617"/>
    </source>
</evidence>
<dbReference type="Gene3D" id="1.10.520.10">
    <property type="match status" value="1"/>
</dbReference>
<feature type="signal peptide" evidence="22">
    <location>
        <begin position="1"/>
        <end position="23"/>
    </location>
</feature>
<dbReference type="FunFam" id="1.10.520.10:FF:000006">
    <property type="entry name" value="Peroxidase"/>
    <property type="match status" value="1"/>
</dbReference>
<feature type="binding site" evidence="19">
    <location>
        <position position="256"/>
    </location>
    <ligand>
        <name>Ca(2+)</name>
        <dbReference type="ChEBI" id="CHEBI:29108"/>
        <label>2</label>
    </ligand>
</feature>
<feature type="binding site" evidence="18">
    <location>
        <position position="169"/>
    </location>
    <ligand>
        <name>substrate</name>
    </ligand>
</feature>
<evidence type="ECO:0000256" key="10">
    <source>
        <dbReference type="ARBA" id="ARBA00022837"/>
    </source>
</evidence>
<feature type="binding site" evidence="19">
    <location>
        <position position="82"/>
    </location>
    <ligand>
        <name>Ca(2+)</name>
        <dbReference type="ChEBI" id="CHEBI:29108"/>
        <label>1</label>
    </ligand>
</feature>
<accession>A0AAD6EY86</accession>
<dbReference type="Pfam" id="PF00141">
    <property type="entry name" value="peroxidase"/>
    <property type="match status" value="1"/>
</dbReference>
<name>A0AAD6EY86_9POAL</name>
<feature type="domain" description="Plant heme peroxidase family profile" evidence="23">
    <location>
        <begin position="35"/>
        <end position="329"/>
    </location>
</feature>
<dbReference type="CDD" id="cd00693">
    <property type="entry name" value="secretory_peroxidase"/>
    <property type="match status" value="1"/>
</dbReference>
<feature type="binding site" evidence="19">
    <location>
        <position position="248"/>
    </location>
    <ligand>
        <name>Ca(2+)</name>
        <dbReference type="ChEBI" id="CHEBI:29108"/>
        <label>2</label>
    </ligand>
</feature>
<evidence type="ECO:0000256" key="13">
    <source>
        <dbReference type="ARBA" id="ARBA00023157"/>
    </source>
</evidence>
<gene>
    <name evidence="24" type="ORF">LUZ61_009105</name>
</gene>
<dbReference type="PROSITE" id="PS00436">
    <property type="entry name" value="PEROXIDASE_2"/>
    <property type="match status" value="1"/>
</dbReference>
<dbReference type="InterPro" id="IPR010255">
    <property type="entry name" value="Haem_peroxidase_sf"/>
</dbReference>
<proteinExistence type="inferred from homology"/>
<keyword evidence="12 19" id="KW-0408">Iron</keyword>
<evidence type="ECO:0000256" key="14">
    <source>
        <dbReference type="ARBA" id="ARBA00023180"/>
    </source>
</evidence>
<dbReference type="AlphaFoldDB" id="A0AAD6EY86"/>
<reference evidence="24 25" key="1">
    <citation type="journal article" date="2022" name="Cell">
        <title>Repeat-based holocentromeres influence genome architecture and karyotype evolution.</title>
        <authorList>
            <person name="Hofstatter P.G."/>
            <person name="Thangavel G."/>
            <person name="Lux T."/>
            <person name="Neumann P."/>
            <person name="Vondrak T."/>
            <person name="Novak P."/>
            <person name="Zhang M."/>
            <person name="Costa L."/>
            <person name="Castellani M."/>
            <person name="Scott A."/>
            <person name="Toegelov H."/>
            <person name="Fuchs J."/>
            <person name="Mata-Sucre Y."/>
            <person name="Dias Y."/>
            <person name="Vanzela A.L.L."/>
            <person name="Huettel B."/>
            <person name="Almeida C.C.S."/>
            <person name="Simkova H."/>
            <person name="Souza G."/>
            <person name="Pedrosa-Harand A."/>
            <person name="Macas J."/>
            <person name="Mayer K.F.X."/>
            <person name="Houben A."/>
            <person name="Marques A."/>
        </authorList>
    </citation>
    <scope>NUCLEOTIDE SEQUENCE [LARGE SCALE GENOMIC DNA]</scope>
    <source>
        <strain evidence="24">RhyTen1mFocal</strain>
    </source>
</reference>
<feature type="active site" description="Proton acceptor" evidence="17">
    <location>
        <position position="76"/>
    </location>
</feature>
<evidence type="ECO:0000256" key="21">
    <source>
        <dbReference type="PIRSR" id="PIRSR600823-5"/>
    </source>
</evidence>
<dbReference type="FunFam" id="1.10.420.10:FF:000001">
    <property type="entry name" value="Peroxidase"/>
    <property type="match status" value="1"/>
</dbReference>
<dbReference type="GO" id="GO:0140825">
    <property type="term" value="F:lactoperoxidase activity"/>
    <property type="evidence" value="ECO:0007669"/>
    <property type="project" value="UniProtKB-EC"/>
</dbReference>
<evidence type="ECO:0000313" key="25">
    <source>
        <dbReference type="Proteomes" id="UP001210211"/>
    </source>
</evidence>
<keyword evidence="14" id="KW-0325">Glycoprotein</keyword>
<keyword evidence="8 19" id="KW-0479">Metal-binding</keyword>
<evidence type="ECO:0000256" key="18">
    <source>
        <dbReference type="PIRSR" id="PIRSR600823-2"/>
    </source>
</evidence>
<comment type="catalytic activity">
    <reaction evidence="1 22">
        <text>2 a phenolic donor + H2O2 = 2 a phenolic radical donor + 2 H2O</text>
        <dbReference type="Rhea" id="RHEA:56136"/>
        <dbReference type="ChEBI" id="CHEBI:15377"/>
        <dbReference type="ChEBI" id="CHEBI:16240"/>
        <dbReference type="ChEBI" id="CHEBI:139520"/>
        <dbReference type="ChEBI" id="CHEBI:139521"/>
        <dbReference type="EC" id="1.11.1.7"/>
    </reaction>
</comment>
<comment type="caution">
    <text evidence="24">The sequence shown here is derived from an EMBL/GenBank/DDBJ whole genome shotgun (WGS) entry which is preliminary data.</text>
</comment>
<keyword evidence="16 22" id="KW-0376">Hydrogen peroxide</keyword>
<dbReference type="EC" id="1.11.1.7" evidence="4 22"/>
<feature type="binding site" evidence="19">
    <location>
        <position position="86"/>
    </location>
    <ligand>
        <name>Ca(2+)</name>
        <dbReference type="ChEBI" id="CHEBI:29108"/>
        <label>1</label>
    </ligand>
</feature>
<feature type="disulfide bond" evidence="21">
    <location>
        <begin position="45"/>
        <end position="122"/>
    </location>
</feature>
<evidence type="ECO:0000313" key="24">
    <source>
        <dbReference type="EMBL" id="KAJ3705400.1"/>
    </source>
</evidence>
<evidence type="ECO:0000256" key="6">
    <source>
        <dbReference type="ARBA" id="ARBA00022559"/>
    </source>
</evidence>
<dbReference type="Gene3D" id="1.10.420.10">
    <property type="entry name" value="Peroxidase, domain 2"/>
    <property type="match status" value="1"/>
</dbReference>
<keyword evidence="25" id="KW-1185">Reference proteome</keyword>
<comment type="cofactor">
    <cofactor evidence="19 22">
        <name>Ca(2+)</name>
        <dbReference type="ChEBI" id="CHEBI:29108"/>
    </cofactor>
    <text evidence="19 22">Binds 2 calcium ions per subunit.</text>
</comment>
<feature type="binding site" evidence="19">
    <location>
        <position position="80"/>
    </location>
    <ligand>
        <name>Ca(2+)</name>
        <dbReference type="ChEBI" id="CHEBI:29108"/>
        <label>1</label>
    </ligand>
</feature>
<evidence type="ECO:0000256" key="8">
    <source>
        <dbReference type="ARBA" id="ARBA00022723"/>
    </source>
</evidence>
<dbReference type="InterPro" id="IPR019794">
    <property type="entry name" value="Peroxidases_AS"/>
</dbReference>
<dbReference type="PROSITE" id="PS50873">
    <property type="entry name" value="PEROXIDASE_4"/>
    <property type="match status" value="1"/>
</dbReference>
<evidence type="ECO:0000256" key="9">
    <source>
        <dbReference type="ARBA" id="ARBA00022729"/>
    </source>
</evidence>
<dbReference type="PANTHER" id="PTHR31517:SF17">
    <property type="entry name" value="PEROXIDASE 6"/>
    <property type="match status" value="1"/>
</dbReference>
<evidence type="ECO:0000256" key="15">
    <source>
        <dbReference type="ARBA" id="ARBA00023283"/>
    </source>
</evidence>
<evidence type="ECO:0000256" key="1">
    <source>
        <dbReference type="ARBA" id="ARBA00000189"/>
    </source>
</evidence>
<dbReference type="PANTHER" id="PTHR31517">
    <property type="match status" value="1"/>
</dbReference>
<dbReference type="PRINTS" id="PR00461">
    <property type="entry name" value="PLPEROXIDASE"/>
</dbReference>
<dbReference type="InterPro" id="IPR002016">
    <property type="entry name" value="Haem_peroxidase"/>
</dbReference>
<comment type="cofactor">
    <cofactor evidence="19 22">
        <name>heme b</name>
        <dbReference type="ChEBI" id="CHEBI:60344"/>
    </cofactor>
    <text evidence="19 22">Binds 1 heme b (iron(II)-protoporphyrin IX) group per subunit.</text>
</comment>
<dbReference type="GO" id="GO:0020037">
    <property type="term" value="F:heme binding"/>
    <property type="evidence" value="ECO:0007669"/>
    <property type="project" value="UniProtKB-UniRule"/>
</dbReference>
<feature type="binding site" evidence="19">
    <location>
        <position position="96"/>
    </location>
    <ligand>
        <name>Ca(2+)</name>
        <dbReference type="ChEBI" id="CHEBI:29108"/>
        <label>1</label>
    </ligand>
</feature>
<keyword evidence="6 22" id="KW-0575">Peroxidase</keyword>
<comment type="similarity">
    <text evidence="22">Belongs to the peroxidase family. Classical plant (class III) peroxidase subfamily.</text>
</comment>
<feature type="chain" id="PRO_5041778443" description="Peroxidase" evidence="22">
    <location>
        <begin position="24"/>
        <end position="329"/>
    </location>
</feature>
<feature type="binding site" description="axial binding residue" evidence="19">
    <location>
        <position position="199"/>
    </location>
    <ligand>
        <name>heme b</name>
        <dbReference type="ChEBI" id="CHEBI:60344"/>
    </ligand>
    <ligandPart>
        <name>Fe</name>
        <dbReference type="ChEBI" id="CHEBI:18248"/>
    </ligandPart>
</feature>
<dbReference type="SUPFAM" id="SSF48113">
    <property type="entry name" value="Heme-dependent peroxidases"/>
    <property type="match status" value="1"/>
</dbReference>
<feature type="binding site" evidence="19">
    <location>
        <position position="84"/>
    </location>
    <ligand>
        <name>Ca(2+)</name>
        <dbReference type="ChEBI" id="CHEBI:29108"/>
        <label>1</label>
    </ligand>
</feature>
<evidence type="ECO:0000256" key="12">
    <source>
        <dbReference type="ARBA" id="ARBA00023004"/>
    </source>
</evidence>
<keyword evidence="7 22" id="KW-0349">Heme</keyword>
<evidence type="ECO:0000256" key="11">
    <source>
        <dbReference type="ARBA" id="ARBA00023002"/>
    </source>
</evidence>
<evidence type="ECO:0000256" key="22">
    <source>
        <dbReference type="RuleBase" id="RU362060"/>
    </source>
</evidence>
<protein>
    <recommendedName>
        <fullName evidence="4 22">Peroxidase</fullName>
        <ecNumber evidence="4 22">1.11.1.7</ecNumber>
    </recommendedName>
</protein>
<dbReference type="GO" id="GO:0006979">
    <property type="term" value="P:response to oxidative stress"/>
    <property type="evidence" value="ECO:0007669"/>
    <property type="project" value="UniProtKB-UniRule"/>
</dbReference>
<dbReference type="GO" id="GO:0042744">
    <property type="term" value="P:hydrogen peroxide catabolic process"/>
    <property type="evidence" value="ECO:0007669"/>
    <property type="project" value="UniProtKB-KW"/>
</dbReference>
<sequence>MARPIGLLYLTILLFSVFTIAIADDAPAYLLPVDGLDPDYYKTSCPNMEAIIQRMVKKLLKDDYTYGASLIRLHFHDCGVAGCDASILLDIPNTSEKYAPVSATLRGFDFIEDVKASLEKECPRTVSCADILTAVARDAAHVIGAPYWSLNYGRKDSRISLLEQANGLPMGRESITDLIMYFQNMGLSPVDLVTLQGAHTIGRSSCKSFAQRLYNFQGTSNADPTLNDQYLNYLKRKCSKDSEYTELDATTPTIFDNAYYKNIQNNMGLLETDQKMWVDSRTSPIVKALANDKQNLFYTQFGAAMMKLSQSNVLTKDEGEVRIKCSAVL</sequence>
<dbReference type="PRINTS" id="PR00458">
    <property type="entry name" value="PEROXIDASE"/>
</dbReference>
<keyword evidence="13 21" id="KW-1015">Disulfide bond</keyword>
<feature type="disulfide bond" evidence="21">
    <location>
        <begin position="128"/>
        <end position="325"/>
    </location>
</feature>
<dbReference type="GO" id="GO:0046872">
    <property type="term" value="F:metal ion binding"/>
    <property type="evidence" value="ECO:0007669"/>
    <property type="project" value="UniProtKB-UniRule"/>
</dbReference>
<dbReference type="InterPro" id="IPR033905">
    <property type="entry name" value="Secretory_peroxidase"/>
</dbReference>
<keyword evidence="9 22" id="KW-0732">Signal</keyword>
<evidence type="ECO:0000259" key="23">
    <source>
        <dbReference type="PROSITE" id="PS50873"/>
    </source>
</evidence>
<evidence type="ECO:0000256" key="5">
    <source>
        <dbReference type="ARBA" id="ARBA00022525"/>
    </source>
</evidence>